<dbReference type="Gene3D" id="3.40.50.1100">
    <property type="match status" value="2"/>
</dbReference>
<dbReference type="EC" id="4.2.3.1" evidence="4"/>
<sequence length="494" mass="55943">MEYFSTRNKELKVSSSQAILQGMSRDGGLFVPISLPLIEDLDPLMDMDYREMALFILEKFFPQLGNKNLKEAVNRAYDTKFTNEKIVDLKTIMGVNFLELFHGPTLAFKDMALSILPHLLKFSKAIEGIDKEIVILTATSGDTGKAALEGFAHVEGIKIIVFFPEKGVSKVQQLQMITQEGENTFVVGIKGNFDHAQSGVKAIFNDENFKEELKKDNYILSSANSINIGRLIPQIVYYFYSYCQLVKRQEIIKGEKINIVVPTGNFGNILAAYYGKHMGLPVNKLISASNNNNVLTEFFNKGKYDRRRELILTSSPSMDILISSNLERLLFQLTGEDEELVKDKMKELSEKGYYETVELDTSEFYSNYADEEDVNRSIRDVFMEGDYLIDPHTAVAYSVYKKYKEDTKDETKTIIASTASPFKFGKKVASSIGIDIRGKDEFFILEELSKKTGISIPENIKSLKDKPIVHKNISTKENMKNMIKGFLRVGDIYG</sequence>
<dbReference type="OrthoDB" id="9763107at2"/>
<dbReference type="InterPro" id="IPR029144">
    <property type="entry name" value="Thr_synth_N"/>
</dbReference>
<organism evidence="8 9">
    <name type="scientific">[Clostridium] ultunense Esp</name>
    <dbReference type="NCBI Taxonomy" id="1288971"/>
    <lineage>
        <taxon>Bacteria</taxon>
        <taxon>Bacillati</taxon>
        <taxon>Bacillota</taxon>
        <taxon>Tissierellia</taxon>
        <taxon>Tissierellales</taxon>
        <taxon>Tepidimicrobiaceae</taxon>
        <taxon>Schnuerera</taxon>
    </lineage>
</organism>
<proteinExistence type="inferred from homology"/>
<evidence type="ECO:0000256" key="4">
    <source>
        <dbReference type="NCBIfam" id="TIGR00260"/>
    </source>
</evidence>
<accession>M1ZDS3</accession>
<dbReference type="RefSeq" id="WP_005586928.1">
    <property type="nucleotide sequence ID" value="NZ_LT669839.1"/>
</dbReference>
<dbReference type="Gene3D" id="3.90.1380.10">
    <property type="entry name" value="Threonine synthase, N-terminal domain"/>
    <property type="match status" value="1"/>
</dbReference>
<dbReference type="InterPro" id="IPR037158">
    <property type="entry name" value="Thr_synth_N_sf"/>
</dbReference>
<comment type="cofactor">
    <cofactor evidence="1 5">
        <name>pyridoxal 5'-phosphate</name>
        <dbReference type="ChEBI" id="CHEBI:597326"/>
    </cofactor>
</comment>
<dbReference type="SUPFAM" id="SSF53686">
    <property type="entry name" value="Tryptophan synthase beta subunit-like PLP-dependent enzymes"/>
    <property type="match status" value="1"/>
</dbReference>
<dbReference type="NCBIfam" id="TIGR00260">
    <property type="entry name" value="thrC"/>
    <property type="match status" value="1"/>
</dbReference>
<dbReference type="GO" id="GO:0005737">
    <property type="term" value="C:cytoplasm"/>
    <property type="evidence" value="ECO:0007669"/>
    <property type="project" value="TreeGrafter"/>
</dbReference>
<evidence type="ECO:0000256" key="5">
    <source>
        <dbReference type="PIRSR" id="PIRSR604450-51"/>
    </source>
</evidence>
<dbReference type="Pfam" id="PF14821">
    <property type="entry name" value="Thr_synth_N"/>
    <property type="match status" value="1"/>
</dbReference>
<dbReference type="EMBL" id="LT669839">
    <property type="protein sequence ID" value="SHD77752.1"/>
    <property type="molecule type" value="Genomic_DNA"/>
</dbReference>
<dbReference type="InterPro" id="IPR036052">
    <property type="entry name" value="TrpB-like_PALP_sf"/>
</dbReference>
<gene>
    <name evidence="8" type="ORF">CUESP1_2406</name>
</gene>
<protein>
    <recommendedName>
        <fullName evidence="4">Threonine synthase</fullName>
        <ecNumber evidence="4">4.2.3.1</ecNumber>
    </recommendedName>
</protein>
<evidence type="ECO:0000259" key="7">
    <source>
        <dbReference type="Pfam" id="PF14821"/>
    </source>
</evidence>
<evidence type="ECO:0000256" key="1">
    <source>
        <dbReference type="ARBA" id="ARBA00001933"/>
    </source>
</evidence>
<dbReference type="Pfam" id="PF00291">
    <property type="entry name" value="PALP"/>
    <property type="match status" value="1"/>
</dbReference>
<dbReference type="GO" id="GO:0009088">
    <property type="term" value="P:threonine biosynthetic process"/>
    <property type="evidence" value="ECO:0007669"/>
    <property type="project" value="UniProtKB-UniRule"/>
</dbReference>
<dbReference type="PANTHER" id="PTHR43515">
    <property type="entry name" value="THREONINE SYNTHASE-LIKE 1"/>
    <property type="match status" value="1"/>
</dbReference>
<keyword evidence="9" id="KW-1185">Reference proteome</keyword>
<feature type="modified residue" description="N6-(pyridoxal phosphate)lysine" evidence="5">
    <location>
        <position position="109"/>
    </location>
</feature>
<dbReference type="CDD" id="cd01560">
    <property type="entry name" value="Thr-synth_2"/>
    <property type="match status" value="1"/>
</dbReference>
<keyword evidence="3 5" id="KW-0663">Pyridoxal phosphate</keyword>
<dbReference type="PANTHER" id="PTHR43515:SF1">
    <property type="entry name" value="THREONINE SYNTHASE-LIKE 1"/>
    <property type="match status" value="1"/>
</dbReference>
<keyword evidence="8" id="KW-0456">Lyase</keyword>
<dbReference type="GO" id="GO:0004795">
    <property type="term" value="F:threonine synthase activity"/>
    <property type="evidence" value="ECO:0007669"/>
    <property type="project" value="UniProtKB-UniRule"/>
</dbReference>
<dbReference type="AlphaFoldDB" id="M1ZDS3"/>
<evidence type="ECO:0000259" key="6">
    <source>
        <dbReference type="Pfam" id="PF00291"/>
    </source>
</evidence>
<comment type="similarity">
    <text evidence="2">Belongs to the threonine synthase family.</text>
</comment>
<dbReference type="Proteomes" id="UP000245423">
    <property type="component" value="Chromosome 1"/>
</dbReference>
<feature type="domain" description="Threonine synthase N-terminal" evidence="7">
    <location>
        <begin position="2"/>
        <end position="77"/>
    </location>
</feature>
<evidence type="ECO:0000256" key="2">
    <source>
        <dbReference type="ARBA" id="ARBA00005517"/>
    </source>
</evidence>
<evidence type="ECO:0000256" key="3">
    <source>
        <dbReference type="ARBA" id="ARBA00022898"/>
    </source>
</evidence>
<evidence type="ECO:0000313" key="9">
    <source>
        <dbReference type="Proteomes" id="UP000245423"/>
    </source>
</evidence>
<name>M1ZDS3_9FIRM</name>
<dbReference type="HOGENOM" id="CLU_015170_3_1_9"/>
<evidence type="ECO:0000313" key="8">
    <source>
        <dbReference type="EMBL" id="SHD77752.1"/>
    </source>
</evidence>
<reference evidence="8 9" key="1">
    <citation type="submission" date="2016-11" db="EMBL/GenBank/DDBJ databases">
        <authorList>
            <person name="Manzoor S."/>
        </authorList>
    </citation>
    <scope>NUCLEOTIDE SEQUENCE [LARGE SCALE GENOMIC DNA]</scope>
    <source>
        <strain evidence="8">Clostridium ultunense strain Esp</strain>
    </source>
</reference>
<feature type="domain" description="Tryptophan synthase beta chain-like PALP" evidence="6">
    <location>
        <begin position="99"/>
        <end position="410"/>
    </location>
</feature>
<dbReference type="InterPro" id="IPR001926">
    <property type="entry name" value="TrpB-like_PALP"/>
</dbReference>
<dbReference type="InterPro" id="IPR004450">
    <property type="entry name" value="Thr_synthase-like"/>
</dbReference>